<dbReference type="PANTHER" id="PTHR40465">
    <property type="entry name" value="CHROMOSOME 1, WHOLE GENOME SHOTGUN SEQUENCE"/>
    <property type="match status" value="1"/>
</dbReference>
<accession>A0A9P3G9N4</accession>
<reference evidence="3 4" key="1">
    <citation type="submission" date="2021-08" db="EMBL/GenBank/DDBJ databases">
        <title>Draft Genome Sequence of Phanerochaete sordida strain YK-624.</title>
        <authorList>
            <person name="Mori T."/>
            <person name="Dohra H."/>
            <person name="Suzuki T."/>
            <person name="Kawagishi H."/>
            <person name="Hirai H."/>
        </authorList>
    </citation>
    <scope>NUCLEOTIDE SEQUENCE [LARGE SCALE GENOMIC DNA]</scope>
    <source>
        <strain evidence="3 4">YK-624</strain>
    </source>
</reference>
<keyword evidence="1" id="KW-0472">Membrane</keyword>
<dbReference type="Pfam" id="PF20152">
    <property type="entry name" value="DUF6534"/>
    <property type="match status" value="1"/>
</dbReference>
<feature type="transmembrane region" description="Helical" evidence="1">
    <location>
        <begin position="20"/>
        <end position="44"/>
    </location>
</feature>
<feature type="transmembrane region" description="Helical" evidence="1">
    <location>
        <begin position="56"/>
        <end position="76"/>
    </location>
</feature>
<organism evidence="3 4">
    <name type="scientific">Phanerochaete sordida</name>
    <dbReference type="NCBI Taxonomy" id="48140"/>
    <lineage>
        <taxon>Eukaryota</taxon>
        <taxon>Fungi</taxon>
        <taxon>Dikarya</taxon>
        <taxon>Basidiomycota</taxon>
        <taxon>Agaricomycotina</taxon>
        <taxon>Agaricomycetes</taxon>
        <taxon>Polyporales</taxon>
        <taxon>Phanerochaetaceae</taxon>
        <taxon>Phanerochaete</taxon>
    </lineage>
</organism>
<feature type="transmembrane region" description="Helical" evidence="1">
    <location>
        <begin position="96"/>
        <end position="115"/>
    </location>
</feature>
<keyword evidence="4" id="KW-1185">Reference proteome</keyword>
<dbReference type="InterPro" id="IPR045339">
    <property type="entry name" value="DUF6534"/>
</dbReference>
<feature type="transmembrane region" description="Helical" evidence="1">
    <location>
        <begin position="127"/>
        <end position="154"/>
    </location>
</feature>
<dbReference type="AlphaFoldDB" id="A0A9P3G9N4"/>
<feature type="transmembrane region" description="Helical" evidence="1">
    <location>
        <begin position="242"/>
        <end position="260"/>
    </location>
</feature>
<dbReference type="PANTHER" id="PTHR40465:SF1">
    <property type="entry name" value="DUF6534 DOMAIN-CONTAINING PROTEIN"/>
    <property type="match status" value="1"/>
</dbReference>
<feature type="transmembrane region" description="Helical" evidence="1">
    <location>
        <begin position="208"/>
        <end position="230"/>
    </location>
</feature>
<evidence type="ECO:0000256" key="1">
    <source>
        <dbReference type="SAM" id="Phobius"/>
    </source>
</evidence>
<dbReference type="Proteomes" id="UP000703269">
    <property type="component" value="Unassembled WGS sequence"/>
</dbReference>
<proteinExistence type="predicted"/>
<sequence>MDAAPTENPIIMNVMSVYGYMVIGGAISCALWGIGCMQMFLYFLNYEEDHLWMKALVVYIWMLDTVIEALLFAGIFPPLITQWGSVASYATVQPALVIRTLLSYVLAVPVQLFFHYRIYRFTGKSKVAHVCVVLIGIVVMWQLVGVSLFTAWSLPKHQPVATALSTPRVVASEISSRASASFIDVTIAVWMTFLLAKRRKALFVRSNRMLYLLMFMTINTGLWTAVVAVLDFSLIAWHPSHLIFTLFEYPLPALYLNMLLANLNARRYLRGADGGITELRVAGLDGSGGNPIRLNSGDTSGRDGAIPLRAMNASATLAHSQDGTVAIRIEKSLVTRSDAESLNASADSKV</sequence>
<evidence type="ECO:0000313" key="3">
    <source>
        <dbReference type="EMBL" id="GJE90602.1"/>
    </source>
</evidence>
<keyword evidence="1" id="KW-0812">Transmembrane</keyword>
<comment type="caution">
    <text evidence="3">The sequence shown here is derived from an EMBL/GenBank/DDBJ whole genome shotgun (WGS) entry which is preliminary data.</text>
</comment>
<protein>
    <recommendedName>
        <fullName evidence="2">DUF6534 domain-containing protein</fullName>
    </recommendedName>
</protein>
<dbReference type="OrthoDB" id="3270417at2759"/>
<keyword evidence="1" id="KW-1133">Transmembrane helix</keyword>
<evidence type="ECO:0000313" key="4">
    <source>
        <dbReference type="Proteomes" id="UP000703269"/>
    </source>
</evidence>
<name>A0A9P3G9N4_9APHY</name>
<feature type="transmembrane region" description="Helical" evidence="1">
    <location>
        <begin position="174"/>
        <end position="196"/>
    </location>
</feature>
<dbReference type="EMBL" id="BPQB01000017">
    <property type="protein sequence ID" value="GJE90602.1"/>
    <property type="molecule type" value="Genomic_DNA"/>
</dbReference>
<evidence type="ECO:0000259" key="2">
    <source>
        <dbReference type="Pfam" id="PF20152"/>
    </source>
</evidence>
<feature type="domain" description="DUF6534" evidence="2">
    <location>
        <begin position="181"/>
        <end position="268"/>
    </location>
</feature>
<gene>
    <name evidence="3" type="ORF">PsYK624_067460</name>
</gene>